<feature type="compositionally biased region" description="Polar residues" evidence="1">
    <location>
        <begin position="40"/>
        <end position="63"/>
    </location>
</feature>
<evidence type="ECO:0000256" key="1">
    <source>
        <dbReference type="SAM" id="MobiDB-lite"/>
    </source>
</evidence>
<feature type="compositionally biased region" description="Basic and acidic residues" evidence="1">
    <location>
        <begin position="27"/>
        <end position="39"/>
    </location>
</feature>
<accession>A0A3S9HS67</accession>
<dbReference type="Proteomes" id="UP000280197">
    <property type="component" value="Chromosome"/>
</dbReference>
<feature type="region of interest" description="Disordered" evidence="1">
    <location>
        <begin position="18"/>
        <end position="65"/>
    </location>
</feature>
<sequence length="128" mass="13366">MVGLSGKFLGSTLGDALRSAPVTLPDGSRDADLPIEPERSTSGSPLMSPATPRTSWPSRSGPVTTAALADEASEPGWENIPSWAVVATQARNIPARAQIFMAQHAHAHITRVRASHAVSVPAPPTSPR</sequence>
<dbReference type="EMBL" id="CP034463">
    <property type="protein sequence ID" value="AZP14973.1"/>
    <property type="molecule type" value="Genomic_DNA"/>
</dbReference>
<evidence type="ECO:0000313" key="2">
    <source>
        <dbReference type="EMBL" id="AZP14973.1"/>
    </source>
</evidence>
<gene>
    <name evidence="2" type="ORF">EJC51_01730</name>
</gene>
<organism evidence="2 3">
    <name type="scientific">Streptomyces aquilus</name>
    <dbReference type="NCBI Taxonomy" id="2548456"/>
    <lineage>
        <taxon>Bacteria</taxon>
        <taxon>Bacillati</taxon>
        <taxon>Actinomycetota</taxon>
        <taxon>Actinomycetes</taxon>
        <taxon>Kitasatosporales</taxon>
        <taxon>Streptomycetaceae</taxon>
        <taxon>Streptomyces</taxon>
    </lineage>
</organism>
<evidence type="ECO:0000313" key="3">
    <source>
        <dbReference type="Proteomes" id="UP000280197"/>
    </source>
</evidence>
<reference evidence="2 3" key="1">
    <citation type="submission" date="2018-12" db="EMBL/GenBank/DDBJ databases">
        <authorList>
            <person name="Li K."/>
        </authorList>
    </citation>
    <scope>NUCLEOTIDE SEQUENCE [LARGE SCALE GENOMIC DNA]</scope>
    <source>
        <strain evidence="3">CR22</strain>
    </source>
</reference>
<dbReference type="RefSeq" id="WP_126269359.1">
    <property type="nucleotide sequence ID" value="NZ_CP034463.1"/>
</dbReference>
<proteinExistence type="predicted"/>
<keyword evidence="3" id="KW-1185">Reference proteome</keyword>
<dbReference type="AlphaFoldDB" id="A0A3S9HS67"/>
<protein>
    <submittedName>
        <fullName evidence="2">Uncharacterized protein</fullName>
    </submittedName>
</protein>
<name>A0A3S9HS67_9ACTN</name>
<dbReference type="KEGG" id="saqu:EJC51_01730"/>